<protein>
    <submittedName>
        <fullName evidence="1">Uncharacterized protein</fullName>
    </submittedName>
</protein>
<reference evidence="1" key="1">
    <citation type="submission" date="2023-07" db="EMBL/GenBank/DDBJ databases">
        <authorList>
            <person name="Kim M.K."/>
        </authorList>
    </citation>
    <scope>NUCLEOTIDE SEQUENCE</scope>
    <source>
        <strain evidence="1">M29</strain>
    </source>
</reference>
<comment type="caution">
    <text evidence="1">The sequence shown here is derived from an EMBL/GenBank/DDBJ whole genome shotgun (WGS) entry which is preliminary data.</text>
</comment>
<dbReference type="EMBL" id="JAUQSX010000005">
    <property type="protein sequence ID" value="MDO7846825.1"/>
    <property type="molecule type" value="Genomic_DNA"/>
</dbReference>
<accession>A0ABT9AAG2</accession>
<name>A0ABT9AAG2_9BACT</name>
<evidence type="ECO:0000313" key="2">
    <source>
        <dbReference type="Proteomes" id="UP001167796"/>
    </source>
</evidence>
<organism evidence="1 2">
    <name type="scientific">Hymenobacter mellowenesis</name>
    <dbReference type="NCBI Taxonomy" id="3063995"/>
    <lineage>
        <taxon>Bacteria</taxon>
        <taxon>Pseudomonadati</taxon>
        <taxon>Bacteroidota</taxon>
        <taxon>Cytophagia</taxon>
        <taxon>Cytophagales</taxon>
        <taxon>Hymenobacteraceae</taxon>
        <taxon>Hymenobacter</taxon>
    </lineage>
</organism>
<keyword evidence="2" id="KW-1185">Reference proteome</keyword>
<gene>
    <name evidence="1" type="ORF">Q5H92_10690</name>
</gene>
<proteinExistence type="predicted"/>
<dbReference type="RefSeq" id="WP_305011510.1">
    <property type="nucleotide sequence ID" value="NZ_JAUQSX010000005.1"/>
</dbReference>
<sequence>MEAAMLAGGDEINENTYYLFVHAQGIVLKTDSTWENAEAYAALQRGLVEHLPGFGSEWQRAVNRRFAQTPHWKQQLFATFYYKDKVVIYPCA</sequence>
<evidence type="ECO:0000313" key="1">
    <source>
        <dbReference type="EMBL" id="MDO7846825.1"/>
    </source>
</evidence>
<dbReference type="Proteomes" id="UP001167796">
    <property type="component" value="Unassembled WGS sequence"/>
</dbReference>